<comment type="caution">
    <text evidence="1">The sequence shown here is derived from an EMBL/GenBank/DDBJ whole genome shotgun (WGS) entry which is preliminary data.</text>
</comment>
<protein>
    <submittedName>
        <fullName evidence="1">Ribonucleoside-diphosphate reductase class Ib glutaredoxin subunit</fullName>
    </submittedName>
</protein>
<dbReference type="AlphaFoldDB" id="A0A288Q9U9"/>
<dbReference type="SUPFAM" id="SSF52833">
    <property type="entry name" value="Thioredoxin-like"/>
    <property type="match status" value="1"/>
</dbReference>
<dbReference type="OrthoDB" id="9795531at2"/>
<dbReference type="InterPro" id="IPR036249">
    <property type="entry name" value="Thioredoxin-like_sf"/>
</dbReference>
<dbReference type="Pfam" id="PF00462">
    <property type="entry name" value="Glutaredoxin"/>
    <property type="match status" value="1"/>
</dbReference>
<sequence>MAAIITPGTGSHVTVYHKNGCVQCMMTMKQFDQMGVTYDEINIDNEPEYAEMLKQEGYMQAPVIKIDNGATDAWTGFRLDKIRGLA</sequence>
<dbReference type="Gene3D" id="3.40.30.10">
    <property type="entry name" value="Glutaredoxin"/>
    <property type="match status" value="1"/>
</dbReference>
<dbReference type="RefSeq" id="WP_070230315.1">
    <property type="nucleotide sequence ID" value="NZ_BJYO01000002.1"/>
</dbReference>
<organism evidence="1 2">
    <name type="scientific">Weissella soli</name>
    <dbReference type="NCBI Taxonomy" id="155866"/>
    <lineage>
        <taxon>Bacteria</taxon>
        <taxon>Bacillati</taxon>
        <taxon>Bacillota</taxon>
        <taxon>Bacilli</taxon>
        <taxon>Lactobacillales</taxon>
        <taxon>Lactobacillaceae</taxon>
        <taxon>Weissella</taxon>
    </lineage>
</organism>
<reference evidence="1 2" key="1">
    <citation type="submission" date="2018-07" db="EMBL/GenBank/DDBJ databases">
        <title>Genomic Encyclopedia of Type Strains, Phase III (KMG-III): the genomes of soil and plant-associated and newly described type strains.</title>
        <authorList>
            <person name="Whitman W."/>
        </authorList>
    </citation>
    <scope>NUCLEOTIDE SEQUENCE [LARGE SCALE GENOMIC DNA]</scope>
    <source>
        <strain evidence="1 2">CECT 7031</strain>
    </source>
</reference>
<dbReference type="Proteomes" id="UP000254912">
    <property type="component" value="Unassembled WGS sequence"/>
</dbReference>
<dbReference type="KEGG" id="wso:WSWS_01079"/>
<accession>A0A288Q9U9</accession>
<evidence type="ECO:0000313" key="2">
    <source>
        <dbReference type="Proteomes" id="UP000254912"/>
    </source>
</evidence>
<dbReference type="CDD" id="cd02976">
    <property type="entry name" value="NrdH"/>
    <property type="match status" value="1"/>
</dbReference>
<proteinExistence type="predicted"/>
<name>A0A288Q9U9_9LACO</name>
<gene>
    <name evidence="1" type="ORF">DFP99_0708</name>
</gene>
<dbReference type="PROSITE" id="PS51354">
    <property type="entry name" value="GLUTAREDOXIN_2"/>
    <property type="match status" value="1"/>
</dbReference>
<evidence type="ECO:0000313" key="1">
    <source>
        <dbReference type="EMBL" id="RDL12272.1"/>
    </source>
</evidence>
<dbReference type="EMBL" id="QRAS01000001">
    <property type="protein sequence ID" value="RDL12272.1"/>
    <property type="molecule type" value="Genomic_DNA"/>
</dbReference>
<dbReference type="InterPro" id="IPR002109">
    <property type="entry name" value="Glutaredoxin"/>
</dbReference>
<keyword evidence="2" id="KW-1185">Reference proteome</keyword>
<dbReference type="GeneID" id="94546269"/>